<dbReference type="OMA" id="MSAFTEF"/>
<keyword evidence="3" id="KW-1185">Reference proteome</keyword>
<accession>A0A8T2UXL8</accession>
<reference evidence="2" key="1">
    <citation type="submission" date="2021-08" db="EMBL/GenBank/DDBJ databases">
        <title>WGS assembly of Ceratopteris richardii.</title>
        <authorList>
            <person name="Marchant D.B."/>
            <person name="Chen G."/>
            <person name="Jenkins J."/>
            <person name="Shu S."/>
            <person name="Leebens-Mack J."/>
            <person name="Grimwood J."/>
            <person name="Schmutz J."/>
            <person name="Soltis P."/>
            <person name="Soltis D."/>
            <person name="Chen Z.-H."/>
        </authorList>
    </citation>
    <scope>NUCLEOTIDE SEQUENCE</scope>
    <source>
        <strain evidence="2">Whitten #5841</strain>
        <tissue evidence="2">Leaf</tissue>
    </source>
</reference>
<evidence type="ECO:0000256" key="1">
    <source>
        <dbReference type="ARBA" id="ARBA00008668"/>
    </source>
</evidence>
<dbReference type="Pfam" id="PF00657">
    <property type="entry name" value="Lipase_GDSL"/>
    <property type="match status" value="1"/>
</dbReference>
<protein>
    <recommendedName>
        <fullName evidence="4">GDSL esterase/lipase</fullName>
    </recommendedName>
</protein>
<dbReference type="InterPro" id="IPR036514">
    <property type="entry name" value="SGNH_hydro_sf"/>
</dbReference>
<dbReference type="PANTHER" id="PTHR22835:SF659">
    <property type="entry name" value="GDSL LIPASE_ACYLHYDROLASE, PUTATIVE (AFU_ORTHOLOGUE AFUA_2G00510)-RELATED"/>
    <property type="match status" value="1"/>
</dbReference>
<comment type="caution">
    <text evidence="2">The sequence shown here is derived from an EMBL/GenBank/DDBJ whole genome shotgun (WGS) entry which is preliminary data.</text>
</comment>
<dbReference type="EMBL" id="CM035409">
    <property type="protein sequence ID" value="KAH7439982.1"/>
    <property type="molecule type" value="Genomic_DNA"/>
</dbReference>
<dbReference type="Gene3D" id="3.40.50.1110">
    <property type="entry name" value="SGNH hydrolase"/>
    <property type="match status" value="1"/>
</dbReference>
<evidence type="ECO:0000313" key="3">
    <source>
        <dbReference type="Proteomes" id="UP000825935"/>
    </source>
</evidence>
<dbReference type="InterPro" id="IPR001087">
    <property type="entry name" value="GDSL"/>
</dbReference>
<name>A0A8T2UXL8_CERRI</name>
<dbReference type="GO" id="GO:0016298">
    <property type="term" value="F:lipase activity"/>
    <property type="evidence" value="ECO:0007669"/>
    <property type="project" value="InterPro"/>
</dbReference>
<evidence type="ECO:0000313" key="2">
    <source>
        <dbReference type="EMBL" id="KAH7439982.1"/>
    </source>
</evidence>
<dbReference type="OrthoDB" id="1600564at2759"/>
<dbReference type="AlphaFoldDB" id="A0A8T2UXL8"/>
<proteinExistence type="inferred from homology"/>
<dbReference type="PROSITE" id="PS01098">
    <property type="entry name" value="LIPASE_GDSL_SER"/>
    <property type="match status" value="1"/>
</dbReference>
<gene>
    <name evidence="2" type="ORF">KP509_04G085900</name>
</gene>
<dbReference type="GO" id="GO:0006629">
    <property type="term" value="P:lipid metabolic process"/>
    <property type="evidence" value="ECO:0007669"/>
    <property type="project" value="InterPro"/>
</dbReference>
<dbReference type="Proteomes" id="UP000825935">
    <property type="component" value="Chromosome 4"/>
</dbReference>
<dbReference type="PANTHER" id="PTHR22835">
    <property type="entry name" value="ZINC FINGER FYVE DOMAIN CONTAINING PROTEIN"/>
    <property type="match status" value="1"/>
</dbReference>
<comment type="similarity">
    <text evidence="1">Belongs to the 'GDSL' lipolytic enzyme family.</text>
</comment>
<sequence length="386" mass="42506">MKRDVDFAARSGCDSALVLFRSEAATEFLQRTLFLWAALAHLSAVQSASVHPPCKRFQPIYAFGDSITDTGNQVRTSPGSAPASHLPYGETYFKCPTGRYSDGRLMVDFLTTALNEGLLPPHVGLTDRTGSENFAVAGATALDLPSLHEIANVTSTTPISLDCQISSFNQDSCEVKLSDALVYFGEIGGNDYNYALAARRSMDVVESLISPVMTRISTALSDLISREVKHIVVQGQFPMGCISVYKYVLNGSATDKDGCIVSVNQISDEHNRQLKNVVLDIAGKHKDVSLLFFDTTSAYVRVLQNPKAYGFTNLFDPCYEEGLRLFLGPAFNMTLGNQTCSSPQNYINWDGVHFTEAMYRTLMRLFLERGDFASPSWNFLSGCTYF</sequence>
<dbReference type="InterPro" id="IPR008265">
    <property type="entry name" value="Lipase_GDSL_AS"/>
</dbReference>
<dbReference type="SUPFAM" id="SSF52266">
    <property type="entry name" value="SGNH hydrolase"/>
    <property type="match status" value="1"/>
</dbReference>
<evidence type="ECO:0008006" key="4">
    <source>
        <dbReference type="Google" id="ProtNLM"/>
    </source>
</evidence>
<organism evidence="2 3">
    <name type="scientific">Ceratopteris richardii</name>
    <name type="common">Triangle waterfern</name>
    <dbReference type="NCBI Taxonomy" id="49495"/>
    <lineage>
        <taxon>Eukaryota</taxon>
        <taxon>Viridiplantae</taxon>
        <taxon>Streptophyta</taxon>
        <taxon>Embryophyta</taxon>
        <taxon>Tracheophyta</taxon>
        <taxon>Polypodiopsida</taxon>
        <taxon>Polypodiidae</taxon>
        <taxon>Polypodiales</taxon>
        <taxon>Pteridineae</taxon>
        <taxon>Pteridaceae</taxon>
        <taxon>Parkerioideae</taxon>
        <taxon>Ceratopteris</taxon>
    </lineage>
</organism>